<feature type="domain" description="Glucose-methanol-choline oxidoreductase N-terminal" evidence="9">
    <location>
        <begin position="37"/>
        <end position="352"/>
    </location>
</feature>
<dbReference type="InterPro" id="IPR012132">
    <property type="entry name" value="GMC_OxRdtase"/>
</dbReference>
<reference evidence="11 12" key="1">
    <citation type="submission" date="2016-07" db="EMBL/GenBank/DDBJ databases">
        <title>Comparative genomics of the entomopathogenic fungus Beauveria bassiana.</title>
        <authorList>
            <person name="Valero Jimenez C.A."/>
            <person name="Zwaan B.J."/>
            <person name="Van Kan J.A."/>
            <person name="Takken W."/>
            <person name="Debets A.J."/>
            <person name="Schoustra S.E."/>
            <person name="Koenraadt C.J."/>
        </authorList>
    </citation>
    <scope>NUCLEOTIDE SEQUENCE [LARGE SCALE GENOMIC DNA]</scope>
    <source>
        <strain evidence="11 12">ARSEF 8028</strain>
    </source>
</reference>
<dbReference type="AlphaFoldDB" id="A0A2S7YAA9"/>
<evidence type="ECO:0000259" key="10">
    <source>
        <dbReference type="Pfam" id="PF05199"/>
    </source>
</evidence>
<dbReference type="Pfam" id="PF00732">
    <property type="entry name" value="GMC_oxred_N"/>
    <property type="match status" value="1"/>
</dbReference>
<evidence type="ECO:0000256" key="1">
    <source>
        <dbReference type="ARBA" id="ARBA00001974"/>
    </source>
</evidence>
<dbReference type="EMBL" id="JRHA01000003">
    <property type="protein sequence ID" value="PQK12883.1"/>
    <property type="molecule type" value="Genomic_DNA"/>
</dbReference>
<evidence type="ECO:0008006" key="13">
    <source>
        <dbReference type="Google" id="ProtNLM"/>
    </source>
</evidence>
<evidence type="ECO:0000256" key="3">
    <source>
        <dbReference type="ARBA" id="ARBA00022630"/>
    </source>
</evidence>
<dbReference type="Gene3D" id="4.10.450.10">
    <property type="entry name" value="Glucose Oxidase, domain 2"/>
    <property type="match status" value="1"/>
</dbReference>
<dbReference type="Gene3D" id="3.30.560.10">
    <property type="entry name" value="Glucose Oxidase, domain 3"/>
    <property type="match status" value="1"/>
</dbReference>
<dbReference type="InterPro" id="IPR000172">
    <property type="entry name" value="GMC_OxRdtase_N"/>
</dbReference>
<dbReference type="GO" id="GO:0016614">
    <property type="term" value="F:oxidoreductase activity, acting on CH-OH group of donors"/>
    <property type="evidence" value="ECO:0007669"/>
    <property type="project" value="InterPro"/>
</dbReference>
<dbReference type="InterPro" id="IPR027424">
    <property type="entry name" value="Glucose_Oxidase_domain_2"/>
</dbReference>
<proteinExistence type="inferred from homology"/>
<evidence type="ECO:0000256" key="6">
    <source>
        <dbReference type="PIRSR" id="PIRSR000137-1"/>
    </source>
</evidence>
<dbReference type="GO" id="GO:0050660">
    <property type="term" value="F:flavin adenine dinucleotide binding"/>
    <property type="evidence" value="ECO:0007669"/>
    <property type="project" value="InterPro"/>
</dbReference>
<dbReference type="InterPro" id="IPR036188">
    <property type="entry name" value="FAD/NAD-bd_sf"/>
</dbReference>
<accession>A0A2S7YAA9</accession>
<evidence type="ECO:0000256" key="8">
    <source>
        <dbReference type="SAM" id="SignalP"/>
    </source>
</evidence>
<dbReference type="Pfam" id="PF05199">
    <property type="entry name" value="GMC_oxred_C"/>
    <property type="match status" value="1"/>
</dbReference>
<comment type="similarity">
    <text evidence="2">Belongs to the GMC oxidoreductase family.</text>
</comment>
<keyword evidence="3" id="KW-0285">Flavoprotein</keyword>
<dbReference type="Proteomes" id="UP000237441">
    <property type="component" value="Unassembled WGS sequence"/>
</dbReference>
<dbReference type="PANTHER" id="PTHR11552:SF201">
    <property type="entry name" value="GLUCOSE-METHANOL-CHOLINE OXIDOREDUCTASE N-TERMINAL DOMAIN-CONTAINING PROTEIN"/>
    <property type="match status" value="1"/>
</dbReference>
<evidence type="ECO:0000259" key="9">
    <source>
        <dbReference type="Pfam" id="PF00732"/>
    </source>
</evidence>
<gene>
    <name evidence="11" type="ORF">BB8028_0003g14980</name>
</gene>
<sequence length="615" mass="66431">MRASRIIAFVGTLLAATFTIATVVTDQSAIANGQTFDFVIVGAGLAGLTVANKLSAQNYSTLVIEAGPDGSWNNAVKYAGSISYPPTFCNRNYLQYDEKGHKLPKSIHAGGCIGGSTSINGMLWYRPTRAEIDRLETLGNPGWNWDTLEPLMEAIERNIPPNEEQILQGASYDPNVHGYHGVVNTSFPTPMRIPGAVRLYKRALPEAFPGLSIGNDLSNRTSFVSASSSWTMWLEKSTGKMRRCSAADALLWAPSQQRQSLTVLANHTVTRVLFDHDKAARGVAYADSTSTRLSRQICQVRARKSVILAAGALGSAPILERSGIGNPNILAAAKIQQVVDLPGVGKNLNDQPGSAVSALVSKRYHNDTSIIDGRNIFGPEISLVNIDQIWPSSASAMTRSLTGPSSLRSRAQSLVEAGAAVNVEGAEMILNTTIELIIQDRLPVAEVVAESKPTALDAPFWPLMPLSRGHIHIASSDPFQNAIITPRFLTDTFDQAVGVAVARRIRNLFSNKAFHGVVENAYQYPPLGLNATDSEYLDWFKDTAAGASHWLGSTAMLPRALGGVVDSRLRVYGTRKLHVVDAGILPFQLTSHTMSTLYAVAQRAAQIIVEDCRVE</sequence>
<keyword evidence="4 7" id="KW-0274">FAD</keyword>
<evidence type="ECO:0000256" key="5">
    <source>
        <dbReference type="ARBA" id="ARBA00023002"/>
    </source>
</evidence>
<organism evidence="11 12">
    <name type="scientific">Beauveria bassiana</name>
    <name type="common">White muscardine disease fungus</name>
    <name type="synonym">Tritirachium shiotae</name>
    <dbReference type="NCBI Taxonomy" id="176275"/>
    <lineage>
        <taxon>Eukaryota</taxon>
        <taxon>Fungi</taxon>
        <taxon>Dikarya</taxon>
        <taxon>Ascomycota</taxon>
        <taxon>Pezizomycotina</taxon>
        <taxon>Sordariomycetes</taxon>
        <taxon>Hypocreomycetidae</taxon>
        <taxon>Hypocreales</taxon>
        <taxon>Cordycipitaceae</taxon>
        <taxon>Beauveria</taxon>
    </lineage>
</organism>
<dbReference type="SUPFAM" id="SSF54373">
    <property type="entry name" value="FAD-linked reductases, C-terminal domain"/>
    <property type="match status" value="1"/>
</dbReference>
<evidence type="ECO:0000256" key="2">
    <source>
        <dbReference type="ARBA" id="ARBA00010790"/>
    </source>
</evidence>
<evidence type="ECO:0000256" key="4">
    <source>
        <dbReference type="ARBA" id="ARBA00022827"/>
    </source>
</evidence>
<protein>
    <recommendedName>
        <fullName evidence="13">Glucose oxidase</fullName>
    </recommendedName>
</protein>
<feature type="chain" id="PRO_5015467732" description="Glucose oxidase" evidence="8">
    <location>
        <begin position="22"/>
        <end position="615"/>
    </location>
</feature>
<name>A0A2S7YAA9_BEABA</name>
<feature type="active site" description="Proton donor" evidence="6">
    <location>
        <position position="549"/>
    </location>
</feature>
<evidence type="ECO:0000256" key="7">
    <source>
        <dbReference type="PIRSR" id="PIRSR000137-2"/>
    </source>
</evidence>
<dbReference type="PANTHER" id="PTHR11552">
    <property type="entry name" value="GLUCOSE-METHANOL-CHOLINE GMC OXIDOREDUCTASE"/>
    <property type="match status" value="1"/>
</dbReference>
<dbReference type="SUPFAM" id="SSF51905">
    <property type="entry name" value="FAD/NAD(P)-binding domain"/>
    <property type="match status" value="1"/>
</dbReference>
<feature type="binding site" evidence="7">
    <location>
        <position position="269"/>
    </location>
    <ligand>
        <name>FAD</name>
        <dbReference type="ChEBI" id="CHEBI:57692"/>
    </ligand>
</feature>
<evidence type="ECO:0000313" key="12">
    <source>
        <dbReference type="Proteomes" id="UP000237441"/>
    </source>
</evidence>
<keyword evidence="8" id="KW-0732">Signal</keyword>
<comment type="cofactor">
    <cofactor evidence="1 7">
        <name>FAD</name>
        <dbReference type="ChEBI" id="CHEBI:57692"/>
    </cofactor>
</comment>
<dbReference type="OrthoDB" id="269227at2759"/>
<feature type="active site" description="Proton acceptor" evidence="6">
    <location>
        <position position="592"/>
    </location>
</feature>
<keyword evidence="5" id="KW-0560">Oxidoreductase</keyword>
<feature type="domain" description="Glucose-methanol-choline oxidoreductase C-terminal" evidence="10">
    <location>
        <begin position="465"/>
        <end position="601"/>
    </location>
</feature>
<evidence type="ECO:0000313" key="11">
    <source>
        <dbReference type="EMBL" id="PQK12883.1"/>
    </source>
</evidence>
<dbReference type="Gene3D" id="3.50.50.60">
    <property type="entry name" value="FAD/NAD(P)-binding domain"/>
    <property type="match status" value="1"/>
</dbReference>
<comment type="caution">
    <text evidence="11">The sequence shown here is derived from an EMBL/GenBank/DDBJ whole genome shotgun (WGS) entry which is preliminary data.</text>
</comment>
<feature type="signal peptide" evidence="8">
    <location>
        <begin position="1"/>
        <end position="21"/>
    </location>
</feature>
<dbReference type="InterPro" id="IPR007867">
    <property type="entry name" value="GMC_OxRtase_C"/>
</dbReference>
<dbReference type="PIRSF" id="PIRSF000137">
    <property type="entry name" value="Alcohol_oxidase"/>
    <property type="match status" value="1"/>
</dbReference>